<dbReference type="EMBL" id="MDHN01000031">
    <property type="protein sequence ID" value="OFC70080.1"/>
    <property type="molecule type" value="Genomic_DNA"/>
</dbReference>
<dbReference type="OrthoDB" id="8779418at2"/>
<accession>A0A1E7Z984</accession>
<name>A0A1E7Z984_9ALTE</name>
<organism evidence="1 2">
    <name type="scientific">Alteromonas confluentis</name>
    <dbReference type="NCBI Taxonomy" id="1656094"/>
    <lineage>
        <taxon>Bacteria</taxon>
        <taxon>Pseudomonadati</taxon>
        <taxon>Pseudomonadota</taxon>
        <taxon>Gammaproteobacteria</taxon>
        <taxon>Alteromonadales</taxon>
        <taxon>Alteromonadaceae</taxon>
        <taxon>Alteromonas/Salinimonas group</taxon>
        <taxon>Alteromonas</taxon>
    </lineage>
</organism>
<evidence type="ECO:0000313" key="1">
    <source>
        <dbReference type="EMBL" id="OFC70080.1"/>
    </source>
</evidence>
<dbReference type="InterPro" id="IPR038146">
    <property type="entry name" value="933W_put_Xis_sf"/>
</dbReference>
<keyword evidence="2" id="KW-1185">Reference proteome</keyword>
<dbReference type="Proteomes" id="UP000175691">
    <property type="component" value="Unassembled WGS sequence"/>
</dbReference>
<reference evidence="1 2" key="1">
    <citation type="submission" date="2016-08" db="EMBL/GenBank/DDBJ databases">
        <authorList>
            <person name="Seilhamer J.J."/>
        </authorList>
    </citation>
    <scope>NUCLEOTIDE SEQUENCE [LARGE SCALE GENOMIC DNA]</scope>
    <source>
        <strain evidence="1 2">KCTC 42603</strain>
    </source>
</reference>
<proteinExistence type="predicted"/>
<sequence>MNTMVTTEKLSELTGYTKGAIHMKVKKGVWTRNEHYFKAPDGKLIFVVEMVYQWFKENSK</sequence>
<gene>
    <name evidence="1" type="ORF">BFC18_15225</name>
</gene>
<dbReference type="RefSeq" id="WP_070126182.1">
    <property type="nucleotide sequence ID" value="NZ_MDHN01000031.1"/>
</dbReference>
<comment type="caution">
    <text evidence="1">The sequence shown here is derived from an EMBL/GenBank/DDBJ whole genome shotgun (WGS) entry which is preliminary data.</text>
</comment>
<dbReference type="STRING" id="1656094.BFC18_15225"/>
<protein>
    <submittedName>
        <fullName evidence="1">Excisionase</fullName>
    </submittedName>
</protein>
<evidence type="ECO:0000313" key="2">
    <source>
        <dbReference type="Proteomes" id="UP000175691"/>
    </source>
</evidence>
<dbReference type="Gene3D" id="1.10.1660.60">
    <property type="entry name" value="Putative excisionased domain DUF1233"/>
    <property type="match status" value="1"/>
</dbReference>
<dbReference type="AlphaFoldDB" id="A0A1E7Z984"/>